<dbReference type="STRING" id="1797457.A2160_02095"/>
<proteinExistence type="predicted"/>
<keyword evidence="1" id="KW-1133">Transmembrane helix</keyword>
<reference evidence="2 3" key="1">
    <citation type="journal article" date="2016" name="Nat. Commun.">
        <title>Thousands of microbial genomes shed light on interconnected biogeochemical processes in an aquifer system.</title>
        <authorList>
            <person name="Anantharaman K."/>
            <person name="Brown C.T."/>
            <person name="Hug L.A."/>
            <person name="Sharon I."/>
            <person name="Castelle C.J."/>
            <person name="Probst A.J."/>
            <person name="Thomas B.C."/>
            <person name="Singh A."/>
            <person name="Wilkins M.J."/>
            <person name="Karaoz U."/>
            <person name="Brodie E.L."/>
            <person name="Williams K.H."/>
            <person name="Hubbard S.S."/>
            <person name="Banfield J.F."/>
        </authorList>
    </citation>
    <scope>NUCLEOTIDE SEQUENCE [LARGE SCALE GENOMIC DNA]</scope>
</reference>
<gene>
    <name evidence="2" type="ORF">A2160_02095</name>
</gene>
<name>A0A1F5E7D1_9BACT</name>
<evidence type="ECO:0000313" key="3">
    <source>
        <dbReference type="Proteomes" id="UP000177006"/>
    </source>
</evidence>
<feature type="transmembrane region" description="Helical" evidence="1">
    <location>
        <begin position="12"/>
        <end position="35"/>
    </location>
</feature>
<organism evidence="2 3">
    <name type="scientific">Candidatus Beckwithbacteria bacterium RBG_13_42_9</name>
    <dbReference type="NCBI Taxonomy" id="1797457"/>
    <lineage>
        <taxon>Bacteria</taxon>
        <taxon>Candidatus Beckwithiibacteriota</taxon>
    </lineage>
</organism>
<keyword evidence="1" id="KW-0812">Transmembrane</keyword>
<dbReference type="Proteomes" id="UP000177006">
    <property type="component" value="Unassembled WGS sequence"/>
</dbReference>
<sequence length="63" mass="7058">MYKKIMTYFKNHVCYNSVVHVLAGLGIGILITYPYVGIHPVRVGGTLLILALLGHIYPLFVKK</sequence>
<protein>
    <submittedName>
        <fullName evidence="2">Uncharacterized protein</fullName>
    </submittedName>
</protein>
<evidence type="ECO:0000313" key="2">
    <source>
        <dbReference type="EMBL" id="OGD63275.1"/>
    </source>
</evidence>
<keyword evidence="1" id="KW-0472">Membrane</keyword>
<accession>A0A1F5E7D1</accession>
<feature type="transmembrane region" description="Helical" evidence="1">
    <location>
        <begin position="41"/>
        <end position="60"/>
    </location>
</feature>
<dbReference type="EMBL" id="MEZK01000010">
    <property type="protein sequence ID" value="OGD63275.1"/>
    <property type="molecule type" value="Genomic_DNA"/>
</dbReference>
<evidence type="ECO:0000256" key="1">
    <source>
        <dbReference type="SAM" id="Phobius"/>
    </source>
</evidence>
<comment type="caution">
    <text evidence="2">The sequence shown here is derived from an EMBL/GenBank/DDBJ whole genome shotgun (WGS) entry which is preliminary data.</text>
</comment>
<dbReference type="AlphaFoldDB" id="A0A1F5E7D1"/>